<sequence>MRGRIVCFALAFCIMLGGTAMAGQTDGFAGTAFGTPLAALPSFMPLKKDGSVTYAVNLKERYRLNGQAPVVVYGFASGKLFAAYVRLDGLIERDAMAKRLTAEFGKPAAAADDGAAVLRWRKGKVKVKLKANAATGSLKLAYYSTANPGPLANLLDLDNVDLDALAKLSEKDKLTKEVTLPAASAPAKRSPFDGSVVK</sequence>
<dbReference type="Proteomes" id="UP000482487">
    <property type="component" value="Unassembled WGS sequence"/>
</dbReference>
<name>A0A7C9MHZ8_9BACT</name>
<feature type="chain" id="PRO_5028876792" description="Chalcone isomerase domain-containing protein" evidence="2">
    <location>
        <begin position="23"/>
        <end position="198"/>
    </location>
</feature>
<evidence type="ECO:0000256" key="1">
    <source>
        <dbReference type="SAM" id="MobiDB-lite"/>
    </source>
</evidence>
<dbReference type="RefSeq" id="WP_160958843.1">
    <property type="nucleotide sequence ID" value="NZ_WVUD01000004.1"/>
</dbReference>
<protein>
    <recommendedName>
        <fullName evidence="5">Chalcone isomerase domain-containing protein</fullName>
    </recommendedName>
</protein>
<evidence type="ECO:0000313" key="4">
    <source>
        <dbReference type="Proteomes" id="UP000482487"/>
    </source>
</evidence>
<proteinExistence type="predicted"/>
<keyword evidence="2" id="KW-0732">Signal</keyword>
<evidence type="ECO:0000313" key="3">
    <source>
        <dbReference type="EMBL" id="MYL82269.1"/>
    </source>
</evidence>
<dbReference type="EMBL" id="WVUD01000004">
    <property type="protein sequence ID" value="MYL82269.1"/>
    <property type="molecule type" value="Genomic_DNA"/>
</dbReference>
<accession>A0A7C9MHZ8</accession>
<dbReference type="AlphaFoldDB" id="A0A7C9MHZ8"/>
<keyword evidence="4" id="KW-1185">Reference proteome</keyword>
<evidence type="ECO:0000256" key="2">
    <source>
        <dbReference type="SAM" id="SignalP"/>
    </source>
</evidence>
<comment type="caution">
    <text evidence="3">The sequence shown here is derived from an EMBL/GenBank/DDBJ whole genome shotgun (WGS) entry which is preliminary data.</text>
</comment>
<dbReference type="OrthoDB" id="5453048at2"/>
<reference evidence="3 4" key="1">
    <citation type="submission" date="2020-01" db="EMBL/GenBank/DDBJ databases">
        <title>Genome sequence of Desulfovibrio aerotolerans DSM 16695(T).</title>
        <authorList>
            <person name="Karnachuk O."/>
            <person name="Avakyan M."/>
            <person name="Mardanov A."/>
            <person name="Kadnikov V."/>
            <person name="Ravin N."/>
        </authorList>
    </citation>
    <scope>NUCLEOTIDE SEQUENCE [LARGE SCALE GENOMIC DNA]</scope>
    <source>
        <strain evidence="3 4">DSM 16695</strain>
    </source>
</reference>
<feature type="signal peptide" evidence="2">
    <location>
        <begin position="1"/>
        <end position="22"/>
    </location>
</feature>
<feature type="region of interest" description="Disordered" evidence="1">
    <location>
        <begin position="179"/>
        <end position="198"/>
    </location>
</feature>
<evidence type="ECO:0008006" key="5">
    <source>
        <dbReference type="Google" id="ProtNLM"/>
    </source>
</evidence>
<gene>
    <name evidence="3" type="ORF">GTA51_03840</name>
</gene>
<organism evidence="3 4">
    <name type="scientific">Solidesulfovibrio aerotolerans</name>
    <dbReference type="NCBI Taxonomy" id="295255"/>
    <lineage>
        <taxon>Bacteria</taxon>
        <taxon>Pseudomonadati</taxon>
        <taxon>Thermodesulfobacteriota</taxon>
        <taxon>Desulfovibrionia</taxon>
        <taxon>Desulfovibrionales</taxon>
        <taxon>Desulfovibrionaceae</taxon>
        <taxon>Solidesulfovibrio</taxon>
    </lineage>
</organism>